<feature type="binding site" evidence="8">
    <location>
        <position position="139"/>
    </location>
    <ligand>
        <name>4-CDP-2-C-methyl-D-erythritol 2-phosphate</name>
        <dbReference type="ChEBI" id="CHEBI:57919"/>
    </ligand>
</feature>
<feature type="binding site" evidence="8">
    <location>
        <begin position="61"/>
        <end position="65"/>
    </location>
    <ligand>
        <name>4-CDP-2-C-methyl-D-erythritol 2-phosphate</name>
        <dbReference type="ChEBI" id="CHEBI:57919"/>
    </ligand>
</feature>
<dbReference type="Gene3D" id="3.30.1330.50">
    <property type="entry name" value="2-C-methyl-D-erythritol 2,4-cyclodiphosphate synthase"/>
    <property type="match status" value="1"/>
</dbReference>
<evidence type="ECO:0000256" key="2">
    <source>
        <dbReference type="ARBA" id="ARBA00004709"/>
    </source>
</evidence>
<comment type="pathway">
    <text evidence="2 8">Isoprenoid biosynthesis; isopentenyl diphosphate biosynthesis via DXP pathway; isopentenyl diphosphate from 1-deoxy-D-xylulose 5-phosphate: step 4/6.</text>
</comment>
<evidence type="ECO:0000256" key="3">
    <source>
        <dbReference type="ARBA" id="ARBA00008480"/>
    </source>
</evidence>
<feature type="binding site" evidence="8">
    <location>
        <begin position="8"/>
        <end position="10"/>
    </location>
    <ligand>
        <name>4-CDP-2-C-methyl-D-erythritol 2-phosphate</name>
        <dbReference type="ChEBI" id="CHEBI:57919"/>
    </ligand>
</feature>
<organism evidence="11 12">
    <name type="scientific">Candidatus Anaerobutyricum stercoris</name>
    <dbReference type="NCBI Taxonomy" id="2838457"/>
    <lineage>
        <taxon>Bacteria</taxon>
        <taxon>Bacillati</taxon>
        <taxon>Bacillota</taxon>
        <taxon>Clostridia</taxon>
        <taxon>Lachnospirales</taxon>
        <taxon>Lachnospiraceae</taxon>
        <taxon>Anaerobutyricum</taxon>
    </lineage>
</organism>
<dbReference type="GO" id="GO:0008685">
    <property type="term" value="F:2-C-methyl-D-erythritol 2,4-cyclodiphosphate synthase activity"/>
    <property type="evidence" value="ECO:0007669"/>
    <property type="project" value="UniProtKB-UniRule"/>
</dbReference>
<accession>A0A9D2ENZ6</accession>
<dbReference type="FunFam" id="3.30.1330.50:FF:000001">
    <property type="entry name" value="2-C-methyl-D-erythritol 2,4-cyclodiphosphate synthase"/>
    <property type="match status" value="1"/>
</dbReference>
<dbReference type="PANTHER" id="PTHR43181">
    <property type="entry name" value="2-C-METHYL-D-ERYTHRITOL 2,4-CYCLODIPHOSPHATE SYNTHASE, CHLOROPLASTIC"/>
    <property type="match status" value="1"/>
</dbReference>
<comment type="caution">
    <text evidence="11">The sequence shown here is derived from an EMBL/GenBank/DDBJ whole genome shotgun (WGS) entry which is preliminary data.</text>
</comment>
<feature type="binding site" evidence="8">
    <location>
        <begin position="56"/>
        <end position="58"/>
    </location>
    <ligand>
        <name>4-CDP-2-C-methyl-D-erythritol 2-phosphate</name>
        <dbReference type="ChEBI" id="CHEBI:57919"/>
    </ligand>
</feature>
<sequence>MRIGSGYDVHRLTEGRKLILGGVEIPFEKGLLGHSDADVLVHAVMDALLGAAALGDIGKHFPDTDPAYKGADSMRLLKEVRRLIEEKAYFIENIDATVIAQRPKLAGYIPQMKKNIADVLGLSEEQVNVKATTEEGLGFTGEGLGIAASAVCLLSEIQNYVGADVMFEGRNCAGCQGCRQLGGQEE</sequence>
<feature type="domain" description="2-C-methyl-D-erythritol 2,4-cyclodiphosphate synthase" evidence="10">
    <location>
        <begin position="1"/>
        <end position="154"/>
    </location>
</feature>
<dbReference type="SUPFAM" id="SSF69765">
    <property type="entry name" value="IpsF-like"/>
    <property type="match status" value="1"/>
</dbReference>
<evidence type="ECO:0000256" key="9">
    <source>
        <dbReference type="RuleBase" id="RU004395"/>
    </source>
</evidence>
<feature type="binding site" evidence="8">
    <location>
        <position position="8"/>
    </location>
    <ligand>
        <name>a divalent metal cation</name>
        <dbReference type="ChEBI" id="CHEBI:60240"/>
    </ligand>
</feature>
<keyword evidence="7 8" id="KW-0456">Lyase</keyword>
<dbReference type="PANTHER" id="PTHR43181:SF1">
    <property type="entry name" value="2-C-METHYL-D-ERYTHRITOL 2,4-CYCLODIPHOSPHATE SYNTHASE, CHLOROPLASTIC"/>
    <property type="match status" value="1"/>
</dbReference>
<name>A0A9D2ENZ6_9FIRM</name>
<keyword evidence="6 8" id="KW-0414">Isoprene biosynthesis</keyword>
<comment type="function">
    <text evidence="8">Involved in the biosynthesis of isopentenyl diphosphate (IPP) and dimethylallyl diphosphate (DMAPP), two major building blocks of isoprenoid compounds. Catalyzes the conversion of 4-diphosphocytidyl-2-C-methyl-D-erythritol 2-phosphate (CDP-ME2P) to 2-C-methyl-D-erythritol 2,4-cyclodiphosphate (ME-CPP) with a corresponding release of cytidine 5-monophosphate (CMP).</text>
</comment>
<reference evidence="11" key="1">
    <citation type="journal article" date="2021" name="PeerJ">
        <title>Extensive microbial diversity within the chicken gut microbiome revealed by metagenomics and culture.</title>
        <authorList>
            <person name="Gilroy R."/>
            <person name="Ravi A."/>
            <person name="Getino M."/>
            <person name="Pursley I."/>
            <person name="Horton D.L."/>
            <person name="Alikhan N.F."/>
            <person name="Baker D."/>
            <person name="Gharbi K."/>
            <person name="Hall N."/>
            <person name="Watson M."/>
            <person name="Adriaenssens E.M."/>
            <person name="Foster-Nyarko E."/>
            <person name="Jarju S."/>
            <person name="Secka A."/>
            <person name="Antonio M."/>
            <person name="Oren A."/>
            <person name="Chaudhuri R.R."/>
            <person name="La Ragione R."/>
            <person name="Hildebrand F."/>
            <person name="Pallen M.J."/>
        </authorList>
    </citation>
    <scope>NUCLEOTIDE SEQUENCE</scope>
    <source>
        <strain evidence="11">CHK179-28034</strain>
    </source>
</reference>
<evidence type="ECO:0000256" key="6">
    <source>
        <dbReference type="ARBA" id="ARBA00023229"/>
    </source>
</evidence>
<dbReference type="GO" id="GO:0016114">
    <property type="term" value="P:terpenoid biosynthetic process"/>
    <property type="evidence" value="ECO:0007669"/>
    <property type="project" value="InterPro"/>
</dbReference>
<proteinExistence type="inferred from homology"/>
<dbReference type="NCBIfam" id="TIGR00151">
    <property type="entry name" value="ispF"/>
    <property type="match status" value="1"/>
</dbReference>
<dbReference type="Proteomes" id="UP000824049">
    <property type="component" value="Unassembled WGS sequence"/>
</dbReference>
<gene>
    <name evidence="8 11" type="primary">ispF</name>
    <name evidence="11" type="ORF">H9968_11765</name>
</gene>
<dbReference type="PROSITE" id="PS01350">
    <property type="entry name" value="ISPF"/>
    <property type="match status" value="1"/>
</dbReference>
<evidence type="ECO:0000256" key="1">
    <source>
        <dbReference type="ARBA" id="ARBA00000200"/>
    </source>
</evidence>
<comment type="similarity">
    <text evidence="3 8 9">Belongs to the IspF family.</text>
</comment>
<dbReference type="GO" id="GO:0046872">
    <property type="term" value="F:metal ion binding"/>
    <property type="evidence" value="ECO:0007669"/>
    <property type="project" value="UniProtKB-KW"/>
</dbReference>
<dbReference type="Pfam" id="PF02542">
    <property type="entry name" value="YgbB"/>
    <property type="match status" value="1"/>
</dbReference>
<evidence type="ECO:0000256" key="8">
    <source>
        <dbReference type="HAMAP-Rule" id="MF_00107"/>
    </source>
</evidence>
<dbReference type="InterPro" id="IPR020555">
    <property type="entry name" value="MECDP_synthase_CS"/>
</dbReference>
<protein>
    <recommendedName>
        <fullName evidence="4 8">2-C-methyl-D-erythritol 2,4-cyclodiphosphate synthase</fullName>
        <shortName evidence="8">MECDP-synthase</shortName>
        <shortName evidence="8">MECPP-synthase</shortName>
        <shortName evidence="8">MECPS</shortName>
        <ecNumber evidence="4 8">4.6.1.12</ecNumber>
    </recommendedName>
</protein>
<feature type="binding site" evidence="8">
    <location>
        <position position="10"/>
    </location>
    <ligand>
        <name>a divalent metal cation</name>
        <dbReference type="ChEBI" id="CHEBI:60240"/>
    </ligand>
</feature>
<feature type="site" description="Transition state stabilizer" evidence="8">
    <location>
        <position position="133"/>
    </location>
</feature>
<reference evidence="11" key="2">
    <citation type="submission" date="2021-04" db="EMBL/GenBank/DDBJ databases">
        <authorList>
            <person name="Gilroy R."/>
        </authorList>
    </citation>
    <scope>NUCLEOTIDE SEQUENCE</scope>
    <source>
        <strain evidence="11">CHK179-28034</strain>
    </source>
</reference>
<keyword evidence="5 8" id="KW-0479">Metal-binding</keyword>
<dbReference type="EMBL" id="DXBR01000107">
    <property type="protein sequence ID" value="HIZ40571.1"/>
    <property type="molecule type" value="Genomic_DNA"/>
</dbReference>
<dbReference type="InterPro" id="IPR003526">
    <property type="entry name" value="MECDP_synthase"/>
</dbReference>
<dbReference type="GO" id="GO:0019288">
    <property type="term" value="P:isopentenyl diphosphate biosynthetic process, methylerythritol 4-phosphate pathway"/>
    <property type="evidence" value="ECO:0007669"/>
    <property type="project" value="UniProtKB-UniRule"/>
</dbReference>
<dbReference type="AlphaFoldDB" id="A0A9D2ENZ6"/>
<evidence type="ECO:0000313" key="12">
    <source>
        <dbReference type="Proteomes" id="UP000824049"/>
    </source>
</evidence>
<feature type="binding site" evidence="8">
    <location>
        <begin position="132"/>
        <end position="135"/>
    </location>
    <ligand>
        <name>4-CDP-2-C-methyl-D-erythritol 2-phosphate</name>
        <dbReference type="ChEBI" id="CHEBI:57919"/>
    </ligand>
</feature>
<evidence type="ECO:0000259" key="10">
    <source>
        <dbReference type="Pfam" id="PF02542"/>
    </source>
</evidence>
<comment type="subunit">
    <text evidence="8">Homotrimer.</text>
</comment>
<comment type="cofactor">
    <cofactor evidence="8">
        <name>a divalent metal cation</name>
        <dbReference type="ChEBI" id="CHEBI:60240"/>
    </cofactor>
    <text evidence="8">Binds 1 divalent metal cation per subunit.</text>
</comment>
<feature type="binding site" evidence="8">
    <location>
        <position position="42"/>
    </location>
    <ligand>
        <name>a divalent metal cation</name>
        <dbReference type="ChEBI" id="CHEBI:60240"/>
    </ligand>
</feature>
<feature type="binding site" evidence="8">
    <location>
        <begin position="34"/>
        <end position="35"/>
    </location>
    <ligand>
        <name>4-CDP-2-C-methyl-D-erythritol 2-phosphate</name>
        <dbReference type="ChEBI" id="CHEBI:57919"/>
    </ligand>
</feature>
<comment type="caution">
    <text evidence="8">Lacks conserved residue(s) required for the propagation of feature annotation.</text>
</comment>
<dbReference type="EC" id="4.6.1.12" evidence="4 8"/>
<feature type="site" description="Transition state stabilizer" evidence="8">
    <location>
        <position position="34"/>
    </location>
</feature>
<evidence type="ECO:0000256" key="7">
    <source>
        <dbReference type="ARBA" id="ARBA00023239"/>
    </source>
</evidence>
<evidence type="ECO:0000313" key="11">
    <source>
        <dbReference type="EMBL" id="HIZ40571.1"/>
    </source>
</evidence>
<dbReference type="CDD" id="cd00554">
    <property type="entry name" value="MECDP_synthase"/>
    <property type="match status" value="1"/>
</dbReference>
<evidence type="ECO:0000256" key="4">
    <source>
        <dbReference type="ARBA" id="ARBA00012579"/>
    </source>
</evidence>
<evidence type="ECO:0000256" key="5">
    <source>
        <dbReference type="ARBA" id="ARBA00022723"/>
    </source>
</evidence>
<comment type="catalytic activity">
    <reaction evidence="1 8 9">
        <text>4-CDP-2-C-methyl-D-erythritol 2-phosphate = 2-C-methyl-D-erythritol 2,4-cyclic diphosphate + CMP</text>
        <dbReference type="Rhea" id="RHEA:23864"/>
        <dbReference type="ChEBI" id="CHEBI:57919"/>
        <dbReference type="ChEBI" id="CHEBI:58483"/>
        <dbReference type="ChEBI" id="CHEBI:60377"/>
        <dbReference type="EC" id="4.6.1.12"/>
    </reaction>
</comment>
<dbReference type="HAMAP" id="MF_00107">
    <property type="entry name" value="IspF"/>
    <property type="match status" value="1"/>
</dbReference>
<dbReference type="InterPro" id="IPR036571">
    <property type="entry name" value="MECDP_synthase_sf"/>
</dbReference>